<feature type="compositionally biased region" description="Pro residues" evidence="1">
    <location>
        <begin position="326"/>
        <end position="342"/>
    </location>
</feature>
<feature type="compositionally biased region" description="Low complexity" evidence="1">
    <location>
        <begin position="416"/>
        <end position="439"/>
    </location>
</feature>
<evidence type="ECO:0000313" key="2">
    <source>
        <dbReference type="EMBL" id="KAJ3565874.1"/>
    </source>
</evidence>
<feature type="compositionally biased region" description="Acidic residues" evidence="1">
    <location>
        <begin position="360"/>
        <end position="374"/>
    </location>
</feature>
<accession>A0A9W8TJB2</accession>
<feature type="compositionally biased region" description="Basic and acidic residues" evidence="1">
    <location>
        <begin position="404"/>
        <end position="415"/>
    </location>
</feature>
<feature type="compositionally biased region" description="Pro residues" evidence="1">
    <location>
        <begin position="195"/>
        <end position="209"/>
    </location>
</feature>
<keyword evidence="3" id="KW-1185">Reference proteome</keyword>
<dbReference type="Proteomes" id="UP001148614">
    <property type="component" value="Unassembled WGS sequence"/>
</dbReference>
<feature type="compositionally biased region" description="Acidic residues" evidence="1">
    <location>
        <begin position="71"/>
        <end position="81"/>
    </location>
</feature>
<feature type="compositionally biased region" description="Basic and acidic residues" evidence="1">
    <location>
        <begin position="142"/>
        <end position="152"/>
    </location>
</feature>
<comment type="caution">
    <text evidence="2">The sequence shown here is derived from an EMBL/GenBank/DDBJ whole genome shotgun (WGS) entry which is preliminary data.</text>
</comment>
<feature type="compositionally biased region" description="Low complexity" evidence="1">
    <location>
        <begin position="57"/>
        <end position="70"/>
    </location>
</feature>
<feature type="compositionally biased region" description="Low complexity" evidence="1">
    <location>
        <begin position="167"/>
        <end position="176"/>
    </location>
</feature>
<feature type="compositionally biased region" description="Low complexity" evidence="1">
    <location>
        <begin position="262"/>
        <end position="278"/>
    </location>
</feature>
<protein>
    <submittedName>
        <fullName evidence="2">Uncharacterized protein</fullName>
    </submittedName>
</protein>
<feature type="compositionally biased region" description="Polar residues" evidence="1">
    <location>
        <begin position="36"/>
        <end position="47"/>
    </location>
</feature>
<feature type="compositionally biased region" description="Low complexity" evidence="1">
    <location>
        <begin position="225"/>
        <end position="242"/>
    </location>
</feature>
<name>A0A9W8TJB2_9PEZI</name>
<evidence type="ECO:0000256" key="1">
    <source>
        <dbReference type="SAM" id="MobiDB-lite"/>
    </source>
</evidence>
<feature type="region of interest" description="Disordered" evidence="1">
    <location>
        <begin position="1"/>
        <end position="82"/>
    </location>
</feature>
<sequence>MDSFSIHPAYRQDNSALEPAEMTPNAAAGIGDMSSRRTSSRANFSYPSLSRHESNESRSSNGSIPGMTDASDSDISFDDDGSYNTSAGELWDSFWPENAESSSSAYRYSQESQVALLQPRQQKDYLKINPVSYHQYAGADDDTIKISDRGYDLQEEEPPSPRTSIKPLPTQSTPLLSTPPRPAPKRSPVTYSVYPKPPVYNIPRLPHPPRTSSLSFEPPSPPRRPSFLRGSRSSAALKASKSIHNMHSLFIAPSTAPPPNKATALSSAKGAAASVPVSPLYPPPPPLRTLRPSTSAFSLRDKIRLRSSDSTTNRGPTSQTHSATMAPPPPPPPQLLPSPLPEQPLLTTRPHHQFVSVFELDSDSEAEADDDDAAAAEGGRKSRSFARRWARGLHKNKRSGAGAGEKRGGVAERKASSSTSSSGPSSLTTTTTAATVSLSDADYDEGDVQRLSNGGSLSRKRGGSLGRIFGFIAGGR</sequence>
<dbReference type="VEuPathDB" id="FungiDB:F4678DRAFT_478929"/>
<proteinExistence type="predicted"/>
<feature type="compositionally biased region" description="Polar residues" evidence="1">
    <location>
        <begin position="308"/>
        <end position="323"/>
    </location>
</feature>
<dbReference type="AlphaFoldDB" id="A0A9W8TJB2"/>
<evidence type="ECO:0000313" key="3">
    <source>
        <dbReference type="Proteomes" id="UP001148614"/>
    </source>
</evidence>
<feature type="compositionally biased region" description="Low complexity" evidence="1">
    <location>
        <begin position="102"/>
        <end position="113"/>
    </location>
</feature>
<gene>
    <name evidence="2" type="ORF">NPX13_g7335</name>
</gene>
<reference evidence="2" key="1">
    <citation type="submission" date="2022-07" db="EMBL/GenBank/DDBJ databases">
        <title>Genome Sequence of Xylaria arbuscula.</title>
        <authorList>
            <person name="Buettner E."/>
        </authorList>
    </citation>
    <scope>NUCLEOTIDE SEQUENCE</scope>
    <source>
        <strain evidence="2">VT107</strain>
    </source>
</reference>
<dbReference type="EMBL" id="JANPWZ010001429">
    <property type="protein sequence ID" value="KAJ3565874.1"/>
    <property type="molecule type" value="Genomic_DNA"/>
</dbReference>
<feature type="region of interest" description="Disordered" evidence="1">
    <location>
        <begin position="102"/>
        <end position="463"/>
    </location>
</feature>
<feature type="compositionally biased region" description="Basic residues" evidence="1">
    <location>
        <begin position="381"/>
        <end position="398"/>
    </location>
</feature>
<organism evidence="2 3">
    <name type="scientific">Xylaria arbuscula</name>
    <dbReference type="NCBI Taxonomy" id="114810"/>
    <lineage>
        <taxon>Eukaryota</taxon>
        <taxon>Fungi</taxon>
        <taxon>Dikarya</taxon>
        <taxon>Ascomycota</taxon>
        <taxon>Pezizomycotina</taxon>
        <taxon>Sordariomycetes</taxon>
        <taxon>Xylariomycetidae</taxon>
        <taxon>Xylariales</taxon>
        <taxon>Xylariaceae</taxon>
        <taxon>Xylaria</taxon>
    </lineage>
</organism>